<dbReference type="AlphaFoldDB" id="A0AAD4Q966"/>
<protein>
    <submittedName>
        <fullName evidence="2">Uncharacterized protein</fullName>
    </submittedName>
</protein>
<proteinExistence type="predicted"/>
<accession>A0AAD4Q966</accession>
<sequence>MLARRGTKVTVILTCDGKEWKGTTPSRQEEEEDGARGRGGNERSERGRRRGDGRRSGKGTILGSSEKGGRGGGADERDGSEVKVGQAGGDSEGKKMVTRADNVRAEETAMIGGGCLAGGEVVVAIRPRGRRWWWWWGGGNEERRRQDEGDRNKGLAGQAEGGEDKEAVARVGDDDRVNETMESERSGQSGEHEGNCWAGRE</sequence>
<comment type="caution">
    <text evidence="2">The sequence shown here is derived from an EMBL/GenBank/DDBJ whole genome shotgun (WGS) entry which is preliminary data.</text>
</comment>
<evidence type="ECO:0000313" key="3">
    <source>
        <dbReference type="Proteomes" id="UP001201163"/>
    </source>
</evidence>
<feature type="region of interest" description="Disordered" evidence="1">
    <location>
        <begin position="1"/>
        <end position="98"/>
    </location>
</feature>
<reference evidence="2" key="1">
    <citation type="submission" date="2022-01" db="EMBL/GenBank/DDBJ databases">
        <title>Comparative genomics reveals a dynamic genome evolution in the ectomycorrhizal milk-cap (Lactarius) mushrooms.</title>
        <authorList>
            <consortium name="DOE Joint Genome Institute"/>
            <person name="Lebreton A."/>
            <person name="Tang N."/>
            <person name="Kuo A."/>
            <person name="LaButti K."/>
            <person name="Drula E."/>
            <person name="Barry K."/>
            <person name="Clum A."/>
            <person name="Lipzen A."/>
            <person name="Mousain D."/>
            <person name="Ng V."/>
            <person name="Wang R."/>
            <person name="Wang X."/>
            <person name="Dai Y."/>
            <person name="Henrissat B."/>
            <person name="Grigoriev I.V."/>
            <person name="Guerin-Laguette A."/>
            <person name="Yu F."/>
            <person name="Martin F.M."/>
        </authorList>
    </citation>
    <scope>NUCLEOTIDE SEQUENCE</scope>
    <source>
        <strain evidence="2">QP</strain>
    </source>
</reference>
<feature type="compositionally biased region" description="Basic and acidic residues" evidence="1">
    <location>
        <begin position="67"/>
        <end position="81"/>
    </location>
</feature>
<feature type="region of interest" description="Disordered" evidence="1">
    <location>
        <begin position="138"/>
        <end position="201"/>
    </location>
</feature>
<feature type="compositionally biased region" description="Basic and acidic residues" evidence="1">
    <location>
        <begin position="34"/>
        <end position="45"/>
    </location>
</feature>
<keyword evidence="3" id="KW-1185">Reference proteome</keyword>
<organism evidence="2 3">
    <name type="scientific">Lactarius akahatsu</name>
    <dbReference type="NCBI Taxonomy" id="416441"/>
    <lineage>
        <taxon>Eukaryota</taxon>
        <taxon>Fungi</taxon>
        <taxon>Dikarya</taxon>
        <taxon>Basidiomycota</taxon>
        <taxon>Agaricomycotina</taxon>
        <taxon>Agaricomycetes</taxon>
        <taxon>Russulales</taxon>
        <taxon>Russulaceae</taxon>
        <taxon>Lactarius</taxon>
    </lineage>
</organism>
<feature type="compositionally biased region" description="Basic and acidic residues" evidence="1">
    <location>
        <begin position="140"/>
        <end position="153"/>
    </location>
</feature>
<evidence type="ECO:0000313" key="2">
    <source>
        <dbReference type="EMBL" id="KAH8982513.1"/>
    </source>
</evidence>
<feature type="compositionally biased region" description="Basic and acidic residues" evidence="1">
    <location>
        <begin position="162"/>
        <end position="201"/>
    </location>
</feature>
<gene>
    <name evidence="2" type="ORF">EDB92DRAFT_1819850</name>
</gene>
<evidence type="ECO:0000256" key="1">
    <source>
        <dbReference type="SAM" id="MobiDB-lite"/>
    </source>
</evidence>
<dbReference type="EMBL" id="JAKELL010000099">
    <property type="protein sequence ID" value="KAH8982513.1"/>
    <property type="molecule type" value="Genomic_DNA"/>
</dbReference>
<name>A0AAD4Q966_9AGAM</name>
<dbReference type="Proteomes" id="UP001201163">
    <property type="component" value="Unassembled WGS sequence"/>
</dbReference>